<feature type="transmembrane region" description="Helical" evidence="4">
    <location>
        <begin position="221"/>
        <end position="244"/>
    </location>
</feature>
<keyword evidence="4" id="KW-0812">Transmembrane</keyword>
<evidence type="ECO:0000259" key="5">
    <source>
        <dbReference type="PROSITE" id="PS50887"/>
    </source>
</evidence>
<evidence type="ECO:0000256" key="4">
    <source>
        <dbReference type="SAM" id="Phobius"/>
    </source>
</evidence>
<keyword evidence="4" id="KW-0472">Membrane</keyword>
<feature type="domain" description="GGDEF" evidence="5">
    <location>
        <begin position="289"/>
        <end position="420"/>
    </location>
</feature>
<dbReference type="FunFam" id="3.30.70.270:FF:000001">
    <property type="entry name" value="Diguanylate cyclase domain protein"/>
    <property type="match status" value="1"/>
</dbReference>
<dbReference type="AlphaFoldDB" id="A0A9X2I364"/>
<evidence type="ECO:0000313" key="6">
    <source>
        <dbReference type="EMBL" id="MCP8898082.1"/>
    </source>
</evidence>
<evidence type="ECO:0000313" key="7">
    <source>
        <dbReference type="Proteomes" id="UP001139319"/>
    </source>
</evidence>
<comment type="caution">
    <text evidence="6">The sequence shown here is derived from an EMBL/GenBank/DDBJ whole genome shotgun (WGS) entry which is preliminary data.</text>
</comment>
<organism evidence="6 7">
    <name type="scientific">Gilvimarinus xylanilyticus</name>
    <dbReference type="NCBI Taxonomy" id="2944139"/>
    <lineage>
        <taxon>Bacteria</taxon>
        <taxon>Pseudomonadati</taxon>
        <taxon>Pseudomonadota</taxon>
        <taxon>Gammaproteobacteria</taxon>
        <taxon>Cellvibrionales</taxon>
        <taxon>Cellvibrionaceae</taxon>
        <taxon>Gilvimarinus</taxon>
    </lineage>
</organism>
<dbReference type="Pfam" id="PF00990">
    <property type="entry name" value="GGDEF"/>
    <property type="match status" value="1"/>
</dbReference>
<dbReference type="InterPro" id="IPR050469">
    <property type="entry name" value="Diguanylate_Cyclase"/>
</dbReference>
<dbReference type="PROSITE" id="PS50887">
    <property type="entry name" value="GGDEF"/>
    <property type="match status" value="1"/>
</dbReference>
<sequence>MPDSFQRSSSRPRSLLSSIYTLLLLGGLVTVLAVLAYDFLPERRLELDSQAFIYADNTNSVEFIDYEARRWRCMVHQSQDGSFCGMNLHLGSDAYEGVDLTQFHSIRLRLEYQGASPWLRYYFRNREPGFSTQADMQTHKFLQTHISTEFLNQELVIGLDEFYVAEWWLAAYQVPRELSRPDFSHVTAFGIDLSYPLVEGEHIGQLHSVELLGDWISKEQWYGGIIAIWLVALVVVGVGGLLVLRRDILRERKRSQRYRELSHHDQLTGLLNRHGITRAIEALFTRPDTALTLLMLDIDHFKSLNDLHGHHAGDQVLTQLGQLLPGRVRSSDSVGRWGGEEFIVLLPGTGQQGAVELADKLRSHIAQQAFAGLKPQAVTVSIGIAERAPHESYHELFKRADTALYRAKAQGRNQCVAADAIA</sequence>
<dbReference type="GO" id="GO:0043709">
    <property type="term" value="P:cell adhesion involved in single-species biofilm formation"/>
    <property type="evidence" value="ECO:0007669"/>
    <property type="project" value="TreeGrafter"/>
</dbReference>
<dbReference type="GO" id="GO:1902201">
    <property type="term" value="P:negative regulation of bacterial-type flagellum-dependent cell motility"/>
    <property type="evidence" value="ECO:0007669"/>
    <property type="project" value="TreeGrafter"/>
</dbReference>
<dbReference type="PANTHER" id="PTHR45138">
    <property type="entry name" value="REGULATORY COMPONENTS OF SENSORY TRANSDUCTION SYSTEM"/>
    <property type="match status" value="1"/>
</dbReference>
<comment type="cofactor">
    <cofactor evidence="1">
        <name>Mg(2+)</name>
        <dbReference type="ChEBI" id="CHEBI:18420"/>
    </cofactor>
</comment>
<name>A0A9X2I364_9GAMM</name>
<accession>A0A9X2I364</accession>
<evidence type="ECO:0000256" key="2">
    <source>
        <dbReference type="ARBA" id="ARBA00012528"/>
    </source>
</evidence>
<dbReference type="Proteomes" id="UP001139319">
    <property type="component" value="Unassembled WGS sequence"/>
</dbReference>
<dbReference type="GO" id="GO:0052621">
    <property type="term" value="F:diguanylate cyclase activity"/>
    <property type="evidence" value="ECO:0007669"/>
    <property type="project" value="UniProtKB-EC"/>
</dbReference>
<dbReference type="InterPro" id="IPR043128">
    <property type="entry name" value="Rev_trsase/Diguanyl_cyclase"/>
</dbReference>
<evidence type="ECO:0000256" key="1">
    <source>
        <dbReference type="ARBA" id="ARBA00001946"/>
    </source>
</evidence>
<dbReference type="GO" id="GO:0005886">
    <property type="term" value="C:plasma membrane"/>
    <property type="evidence" value="ECO:0007669"/>
    <property type="project" value="TreeGrafter"/>
</dbReference>
<dbReference type="InterPro" id="IPR029787">
    <property type="entry name" value="Nucleotide_cyclase"/>
</dbReference>
<dbReference type="EC" id="2.7.7.65" evidence="2"/>
<reference evidence="6" key="2">
    <citation type="submission" date="2023-01" db="EMBL/GenBank/DDBJ databases">
        <title>Gilvimarinus xylanilyticus HB14 isolated from Caulerpa lentillifera aquaculture base in Hainan, China.</title>
        <authorList>
            <person name="Zhang Y.-J."/>
        </authorList>
    </citation>
    <scope>NUCLEOTIDE SEQUENCE</scope>
    <source>
        <strain evidence="6">HB14</strain>
    </source>
</reference>
<proteinExistence type="predicted"/>
<evidence type="ECO:0000256" key="3">
    <source>
        <dbReference type="ARBA" id="ARBA00034247"/>
    </source>
</evidence>
<dbReference type="EMBL" id="JAMFTH010000001">
    <property type="protein sequence ID" value="MCP8898082.1"/>
    <property type="molecule type" value="Genomic_DNA"/>
</dbReference>
<dbReference type="NCBIfam" id="TIGR00254">
    <property type="entry name" value="GGDEF"/>
    <property type="match status" value="1"/>
</dbReference>
<dbReference type="SMART" id="SM00267">
    <property type="entry name" value="GGDEF"/>
    <property type="match status" value="1"/>
</dbReference>
<comment type="catalytic activity">
    <reaction evidence="3">
        <text>2 GTP = 3',3'-c-di-GMP + 2 diphosphate</text>
        <dbReference type="Rhea" id="RHEA:24898"/>
        <dbReference type="ChEBI" id="CHEBI:33019"/>
        <dbReference type="ChEBI" id="CHEBI:37565"/>
        <dbReference type="ChEBI" id="CHEBI:58805"/>
        <dbReference type="EC" id="2.7.7.65"/>
    </reaction>
</comment>
<gene>
    <name evidence="6" type="ORF">M6D89_02070</name>
</gene>
<reference evidence="6" key="1">
    <citation type="submission" date="2022-05" db="EMBL/GenBank/DDBJ databases">
        <authorList>
            <person name="Sun H.-N."/>
        </authorList>
    </citation>
    <scope>NUCLEOTIDE SEQUENCE</scope>
    <source>
        <strain evidence="6">HB14</strain>
    </source>
</reference>
<keyword evidence="4" id="KW-1133">Transmembrane helix</keyword>
<dbReference type="Gene3D" id="3.30.70.270">
    <property type="match status" value="1"/>
</dbReference>
<dbReference type="InterPro" id="IPR000160">
    <property type="entry name" value="GGDEF_dom"/>
</dbReference>
<dbReference type="SUPFAM" id="SSF55073">
    <property type="entry name" value="Nucleotide cyclase"/>
    <property type="match status" value="1"/>
</dbReference>
<dbReference type="PANTHER" id="PTHR45138:SF9">
    <property type="entry name" value="DIGUANYLATE CYCLASE DGCM-RELATED"/>
    <property type="match status" value="1"/>
</dbReference>
<dbReference type="CDD" id="cd01949">
    <property type="entry name" value="GGDEF"/>
    <property type="match status" value="1"/>
</dbReference>
<keyword evidence="7" id="KW-1185">Reference proteome</keyword>
<dbReference type="RefSeq" id="WP_253966372.1">
    <property type="nucleotide sequence ID" value="NZ_JAMFTH010000001.1"/>
</dbReference>
<protein>
    <recommendedName>
        <fullName evidence="2">diguanylate cyclase</fullName>
        <ecNumber evidence="2">2.7.7.65</ecNumber>
    </recommendedName>
</protein>